<dbReference type="InterPro" id="IPR005754">
    <property type="entry name" value="Sortase"/>
</dbReference>
<evidence type="ECO:0000313" key="2">
    <source>
        <dbReference type="EMBL" id="MCX7569740.1"/>
    </source>
</evidence>
<dbReference type="CDD" id="cd06166">
    <property type="entry name" value="Sortase_D_2"/>
    <property type="match status" value="1"/>
</dbReference>
<dbReference type="RefSeq" id="WP_267150969.1">
    <property type="nucleotide sequence ID" value="NZ_JAPMLT010000002.1"/>
</dbReference>
<dbReference type="Pfam" id="PF04203">
    <property type="entry name" value="Sortase"/>
    <property type="match status" value="1"/>
</dbReference>
<dbReference type="NCBIfam" id="TIGR01076">
    <property type="entry name" value="sortase_fam"/>
    <property type="match status" value="1"/>
</dbReference>
<dbReference type="SUPFAM" id="SSF63817">
    <property type="entry name" value="Sortase"/>
    <property type="match status" value="1"/>
</dbReference>
<keyword evidence="3" id="KW-1185">Reference proteome</keyword>
<dbReference type="InterPro" id="IPR023365">
    <property type="entry name" value="Sortase_dom-sf"/>
</dbReference>
<reference evidence="2 3" key="1">
    <citation type="submission" date="2022-11" db="EMBL/GenBank/DDBJ databases">
        <title>Study of microbial diversity in lake waters.</title>
        <authorList>
            <person name="Zhang J."/>
        </authorList>
    </citation>
    <scope>NUCLEOTIDE SEQUENCE [LARGE SCALE GENOMIC DNA]</scope>
    <source>
        <strain evidence="2 3">DT12</strain>
    </source>
</reference>
<dbReference type="Gene3D" id="2.40.260.10">
    <property type="entry name" value="Sortase"/>
    <property type="match status" value="1"/>
</dbReference>
<proteinExistence type="predicted"/>
<gene>
    <name evidence="2" type="ORF">OS242_07160</name>
</gene>
<accession>A0ABT3X2D5</accession>
<sequence>MPRWIRRDSRTIQILLWLLLLTGILLLVQPRLDEHLQERKQNALLTHWTDEHRASAAAEAAADPAEATDTAWREIDGTPVLGTVTVGKIGLREPLLKGADEASLSLGIGVVAEERLPGVGTNFVLAGHRSFTPGKHFSRLNELARGDEVTIQTASGTFTYIVERSFLVEPDDLSVLDAPPNVSELTLITCEPMRDPTHRLIVKALLVKETREEQTL</sequence>
<name>A0ABT3X2D5_9BACL</name>
<organism evidence="2 3">
    <name type="scientific">Tumebacillus lacus</name>
    <dbReference type="NCBI Taxonomy" id="2995335"/>
    <lineage>
        <taxon>Bacteria</taxon>
        <taxon>Bacillati</taxon>
        <taxon>Bacillota</taxon>
        <taxon>Bacilli</taxon>
        <taxon>Bacillales</taxon>
        <taxon>Alicyclobacillaceae</taxon>
        <taxon>Tumebacillus</taxon>
    </lineage>
</organism>
<evidence type="ECO:0000313" key="3">
    <source>
        <dbReference type="Proteomes" id="UP001208017"/>
    </source>
</evidence>
<dbReference type="EMBL" id="JAPMLT010000002">
    <property type="protein sequence ID" value="MCX7569740.1"/>
    <property type="molecule type" value="Genomic_DNA"/>
</dbReference>
<keyword evidence="1" id="KW-0378">Hydrolase</keyword>
<comment type="caution">
    <text evidence="2">The sequence shown here is derived from an EMBL/GenBank/DDBJ whole genome shotgun (WGS) entry which is preliminary data.</text>
</comment>
<evidence type="ECO:0000256" key="1">
    <source>
        <dbReference type="ARBA" id="ARBA00022801"/>
    </source>
</evidence>
<protein>
    <submittedName>
        <fullName evidence="2">Class D sortase</fullName>
    </submittedName>
</protein>
<dbReference type="Proteomes" id="UP001208017">
    <property type="component" value="Unassembled WGS sequence"/>
</dbReference>
<dbReference type="InterPro" id="IPR042000">
    <property type="entry name" value="Sortase_D_2"/>
</dbReference>